<feature type="region of interest" description="Disordered" evidence="1">
    <location>
        <begin position="66"/>
        <end position="106"/>
    </location>
</feature>
<feature type="region of interest" description="Disordered" evidence="1">
    <location>
        <begin position="1"/>
        <end position="53"/>
    </location>
</feature>
<evidence type="ECO:0000313" key="3">
    <source>
        <dbReference type="Proteomes" id="UP001608902"/>
    </source>
</evidence>
<evidence type="ECO:0000313" key="2">
    <source>
        <dbReference type="EMBL" id="MFH4979602.1"/>
    </source>
</evidence>
<comment type="caution">
    <text evidence="2">The sequence shown here is derived from an EMBL/GenBank/DDBJ whole genome shotgun (WGS) entry which is preliminary data.</text>
</comment>
<dbReference type="EMBL" id="JBGFUD010004398">
    <property type="protein sequence ID" value="MFH4979602.1"/>
    <property type="molecule type" value="Genomic_DNA"/>
</dbReference>
<keyword evidence="3" id="KW-1185">Reference proteome</keyword>
<reference evidence="2 3" key="1">
    <citation type="submission" date="2024-08" db="EMBL/GenBank/DDBJ databases">
        <title>Gnathostoma spinigerum genome.</title>
        <authorList>
            <person name="Gonzalez-Bertolin B."/>
            <person name="Monzon S."/>
            <person name="Zaballos A."/>
            <person name="Jimenez P."/>
            <person name="Dekumyoy P."/>
            <person name="Varona S."/>
            <person name="Cuesta I."/>
            <person name="Sumanam S."/>
            <person name="Adisakwattana P."/>
            <person name="Gasser R.B."/>
            <person name="Hernandez-Gonzalez A."/>
            <person name="Young N.D."/>
            <person name="Perteguer M.J."/>
        </authorList>
    </citation>
    <scope>NUCLEOTIDE SEQUENCE [LARGE SCALE GENOMIC DNA]</scope>
    <source>
        <strain evidence="2">AL3</strain>
        <tissue evidence="2">Liver</tissue>
    </source>
</reference>
<dbReference type="Proteomes" id="UP001608902">
    <property type="component" value="Unassembled WGS sequence"/>
</dbReference>
<gene>
    <name evidence="2" type="ORF">AB6A40_006311</name>
</gene>
<organism evidence="2 3">
    <name type="scientific">Gnathostoma spinigerum</name>
    <dbReference type="NCBI Taxonomy" id="75299"/>
    <lineage>
        <taxon>Eukaryota</taxon>
        <taxon>Metazoa</taxon>
        <taxon>Ecdysozoa</taxon>
        <taxon>Nematoda</taxon>
        <taxon>Chromadorea</taxon>
        <taxon>Rhabditida</taxon>
        <taxon>Spirurina</taxon>
        <taxon>Gnathostomatomorpha</taxon>
        <taxon>Gnathostomatoidea</taxon>
        <taxon>Gnathostomatidae</taxon>
        <taxon>Gnathostoma</taxon>
    </lineage>
</organism>
<feature type="compositionally biased region" description="Polar residues" evidence="1">
    <location>
        <begin position="95"/>
        <end position="105"/>
    </location>
</feature>
<feature type="compositionally biased region" description="Polar residues" evidence="1">
    <location>
        <begin position="30"/>
        <end position="42"/>
    </location>
</feature>
<sequence>MDSVSVDKQATLERPLYQRAPQPERPPTIMSESILSFTSTESARPDSPPSSIAISLTDVSSATIPASVLNGSSPVPPQCPSTPPPPPLVNCTPQKSLKTRQSPSKPISDFVEVSRYEYCKPRIDTKRAGRIEFCEKLEPKRISMVAEWSEPKANSSDDETLIQAKNTTKVMIEPETIVIRDENKPQEVKSVIIPPAPVITDIRVMKEAAESPLKTPIVERKLPPLPKTLSIPVEEENEGGKLYIEKKESLRSTFDVINNDQSEISDLDAKHRALLDKNRNILKRQQEELKALGVIL</sequence>
<proteinExistence type="predicted"/>
<feature type="compositionally biased region" description="Pro residues" evidence="1">
    <location>
        <begin position="74"/>
        <end position="88"/>
    </location>
</feature>
<name>A0ABD6EK88_9BILA</name>
<protein>
    <submittedName>
        <fullName evidence="2">Uncharacterized protein</fullName>
    </submittedName>
</protein>
<evidence type="ECO:0000256" key="1">
    <source>
        <dbReference type="SAM" id="MobiDB-lite"/>
    </source>
</evidence>
<accession>A0ABD6EK88</accession>
<dbReference type="AlphaFoldDB" id="A0ABD6EK88"/>